<evidence type="ECO:0000256" key="1">
    <source>
        <dbReference type="SAM" id="SignalP"/>
    </source>
</evidence>
<feature type="signal peptide" evidence="1">
    <location>
        <begin position="1"/>
        <end position="22"/>
    </location>
</feature>
<dbReference type="OrthoDB" id="4234768at2"/>
<keyword evidence="3" id="KW-1185">Reference proteome</keyword>
<accession>A0A1G9S3F3</accession>
<protein>
    <submittedName>
        <fullName evidence="2">Uncharacterized protein</fullName>
    </submittedName>
</protein>
<feature type="chain" id="PRO_5011461438" evidence="1">
    <location>
        <begin position="23"/>
        <end position="148"/>
    </location>
</feature>
<dbReference type="RefSeq" id="WP_143041487.1">
    <property type="nucleotide sequence ID" value="NZ_FNHI01000006.1"/>
</dbReference>
<sequence>MNLSRAAASAAIVAAAVVTATACTSSGQPTPRTGTPSAPASAVVLSPPEIRPGYRQIASGGPRHGAWDLGPVQLTKGISWVNVNCVADTDAGRITLVVDTVGEFTVDCPSTEARINVNQLDLAEGRKGRFHIETTDNVRWIASIQVPK</sequence>
<name>A0A1G9S3F3_9ACTN</name>
<keyword evidence="1" id="KW-0732">Signal</keyword>
<dbReference type="PROSITE" id="PS51257">
    <property type="entry name" value="PROKAR_LIPOPROTEIN"/>
    <property type="match status" value="1"/>
</dbReference>
<evidence type="ECO:0000313" key="2">
    <source>
        <dbReference type="EMBL" id="SDM30108.1"/>
    </source>
</evidence>
<dbReference type="Proteomes" id="UP000199063">
    <property type="component" value="Unassembled WGS sequence"/>
</dbReference>
<organism evidence="2 3">
    <name type="scientific">Streptomyces wuyuanensis</name>
    <dbReference type="NCBI Taxonomy" id="1196353"/>
    <lineage>
        <taxon>Bacteria</taxon>
        <taxon>Bacillati</taxon>
        <taxon>Actinomycetota</taxon>
        <taxon>Actinomycetes</taxon>
        <taxon>Kitasatosporales</taxon>
        <taxon>Streptomycetaceae</taxon>
        <taxon>Streptomyces</taxon>
    </lineage>
</organism>
<evidence type="ECO:0000313" key="3">
    <source>
        <dbReference type="Proteomes" id="UP000199063"/>
    </source>
</evidence>
<dbReference type="AlphaFoldDB" id="A0A1G9S3F3"/>
<gene>
    <name evidence="2" type="ORF">SAMN05444921_106158</name>
</gene>
<dbReference type="GeneID" id="40829602"/>
<dbReference type="EMBL" id="FNHI01000006">
    <property type="protein sequence ID" value="SDM30108.1"/>
    <property type="molecule type" value="Genomic_DNA"/>
</dbReference>
<proteinExistence type="predicted"/>
<reference evidence="3" key="1">
    <citation type="submission" date="2016-10" db="EMBL/GenBank/DDBJ databases">
        <authorList>
            <person name="Varghese N."/>
            <person name="Submissions S."/>
        </authorList>
    </citation>
    <scope>NUCLEOTIDE SEQUENCE [LARGE SCALE GENOMIC DNA]</scope>
    <source>
        <strain evidence="3">CGMCC 4.7042</strain>
    </source>
</reference>